<feature type="transmembrane region" description="Helical" evidence="10">
    <location>
        <begin position="486"/>
        <end position="506"/>
    </location>
</feature>
<feature type="transmembrane region" description="Helical" evidence="10">
    <location>
        <begin position="82"/>
        <end position="103"/>
    </location>
</feature>
<dbReference type="OrthoDB" id="6604226at2759"/>
<keyword evidence="2" id="KW-1003">Cell membrane</keyword>
<evidence type="ECO:0000313" key="12">
    <source>
        <dbReference type="Proteomes" id="UP000639338"/>
    </source>
</evidence>
<feature type="transmembrane region" description="Helical" evidence="10">
    <location>
        <begin position="313"/>
        <end position="334"/>
    </location>
</feature>
<feature type="transmembrane region" description="Helical" evidence="10">
    <location>
        <begin position="137"/>
        <end position="158"/>
    </location>
</feature>
<organism evidence="11 12">
    <name type="scientific">Aphidius gifuensis</name>
    <name type="common">Parasitoid wasp</name>
    <dbReference type="NCBI Taxonomy" id="684658"/>
    <lineage>
        <taxon>Eukaryota</taxon>
        <taxon>Metazoa</taxon>
        <taxon>Ecdysozoa</taxon>
        <taxon>Arthropoda</taxon>
        <taxon>Hexapoda</taxon>
        <taxon>Insecta</taxon>
        <taxon>Pterygota</taxon>
        <taxon>Neoptera</taxon>
        <taxon>Endopterygota</taxon>
        <taxon>Hymenoptera</taxon>
        <taxon>Apocrita</taxon>
        <taxon>Ichneumonoidea</taxon>
        <taxon>Braconidae</taxon>
        <taxon>Aphidiinae</taxon>
        <taxon>Aphidius</taxon>
    </lineage>
</organism>
<keyword evidence="4 10" id="KW-0812">Transmembrane</keyword>
<evidence type="ECO:0000256" key="2">
    <source>
        <dbReference type="ARBA" id="ARBA00022475"/>
    </source>
</evidence>
<sequence>MESYNRSRVRKNHDGDGWNEDTVYALGYFRSLASALGFWPTNNRLWSGIRIGLITIIQLPLAVIFIINILTYENCGSVSDNVGALSLIVTAPLAIFKVVMPWVQRDNLDIIVKSAVNDWSEIIDNSSKKIMMKYAKIGRNVLIIELVGAYMTVIPGIIAKYPSDVEFLSRNVNDTTLPLIRNIPIGPSCWVSLVIPHYQYLIYYIYVTIHILVLAGAYVGGDIFIFGIAMHVCGQFENLHNSIKNINNQNNYNQQNIFLKKIVKRHNHLIKLCNEFELVCNVIIFFEIVVNIFLICVSGIVLIKAIKIFDTEAIIIMSVRIFVTNVQIFMYCYIGDNLSLKAKNIQIAIYDCFCILTYGNCGSLSDIVGALSIIVSTPLAILKVLMPWIQRDHLGIIVKSAVNDWSRVDDNSSKKIMMKYAKIGRNVLIIELVGAYMTVIPSVIAKHPSNLNLISENVNDTTLPLLRNIPIGPSCWVSLEIPLYQYLIYYIYVTIHMLVLASAYVGGDIFIFGIAMHVCGQFENLNNNIKNINNQNNYNQQNKFLKKIIKRHNHLINLCNEFELVCNVIIFFEIVANMFIICVSG</sequence>
<protein>
    <recommendedName>
        <fullName evidence="13">Odorant receptor</fullName>
    </recommendedName>
</protein>
<dbReference type="GO" id="GO:0007165">
    <property type="term" value="P:signal transduction"/>
    <property type="evidence" value="ECO:0007669"/>
    <property type="project" value="UniProtKB-KW"/>
</dbReference>
<feature type="transmembrane region" description="Helical" evidence="10">
    <location>
        <begin position="278"/>
        <end position="301"/>
    </location>
</feature>
<dbReference type="GO" id="GO:0005886">
    <property type="term" value="C:plasma membrane"/>
    <property type="evidence" value="ECO:0007669"/>
    <property type="project" value="TreeGrafter"/>
</dbReference>
<dbReference type="GO" id="GO:0004984">
    <property type="term" value="F:olfactory receptor activity"/>
    <property type="evidence" value="ECO:0007669"/>
    <property type="project" value="InterPro"/>
</dbReference>
<keyword evidence="12" id="KW-1185">Reference proteome</keyword>
<keyword evidence="8" id="KW-0675">Receptor</keyword>
<evidence type="ECO:0000256" key="1">
    <source>
        <dbReference type="ARBA" id="ARBA00004651"/>
    </source>
</evidence>
<dbReference type="Proteomes" id="UP000639338">
    <property type="component" value="Unassembled WGS sequence"/>
</dbReference>
<name>A0A834XUX5_APHGI</name>
<dbReference type="Pfam" id="PF02949">
    <property type="entry name" value="7tm_6"/>
    <property type="match status" value="2"/>
</dbReference>
<evidence type="ECO:0000313" key="11">
    <source>
        <dbReference type="EMBL" id="KAF7991689.1"/>
    </source>
</evidence>
<dbReference type="PANTHER" id="PTHR21137:SF35">
    <property type="entry name" value="ODORANT RECEPTOR 19A-RELATED"/>
    <property type="match status" value="1"/>
</dbReference>
<dbReference type="InterPro" id="IPR004117">
    <property type="entry name" value="7tm6_olfct_rcpt"/>
</dbReference>
<keyword evidence="3" id="KW-0716">Sensory transduction</keyword>
<evidence type="ECO:0000256" key="10">
    <source>
        <dbReference type="SAM" id="Phobius"/>
    </source>
</evidence>
<gene>
    <name evidence="11" type="ORF">HCN44_010490</name>
</gene>
<dbReference type="AlphaFoldDB" id="A0A834XUX5"/>
<keyword evidence="5" id="KW-0552">Olfaction</keyword>
<feature type="transmembrane region" description="Helical" evidence="10">
    <location>
        <begin position="51"/>
        <end position="70"/>
    </location>
</feature>
<evidence type="ECO:0000256" key="7">
    <source>
        <dbReference type="ARBA" id="ARBA00023136"/>
    </source>
</evidence>
<dbReference type="EMBL" id="JACMRX010000004">
    <property type="protein sequence ID" value="KAF7991689.1"/>
    <property type="molecule type" value="Genomic_DNA"/>
</dbReference>
<evidence type="ECO:0000256" key="6">
    <source>
        <dbReference type="ARBA" id="ARBA00022989"/>
    </source>
</evidence>
<evidence type="ECO:0000256" key="9">
    <source>
        <dbReference type="ARBA" id="ARBA00023224"/>
    </source>
</evidence>
<proteinExistence type="predicted"/>
<evidence type="ECO:0000256" key="4">
    <source>
        <dbReference type="ARBA" id="ARBA00022692"/>
    </source>
</evidence>
<keyword evidence="7 10" id="KW-0472">Membrane</keyword>
<feature type="transmembrane region" description="Helical" evidence="10">
    <location>
        <begin position="423"/>
        <end position="444"/>
    </location>
</feature>
<accession>A0A834XUX5</accession>
<dbReference type="GO" id="GO:0005549">
    <property type="term" value="F:odorant binding"/>
    <property type="evidence" value="ECO:0007669"/>
    <property type="project" value="InterPro"/>
</dbReference>
<evidence type="ECO:0000256" key="8">
    <source>
        <dbReference type="ARBA" id="ARBA00023170"/>
    </source>
</evidence>
<evidence type="ECO:0000256" key="3">
    <source>
        <dbReference type="ARBA" id="ARBA00022606"/>
    </source>
</evidence>
<dbReference type="PANTHER" id="PTHR21137">
    <property type="entry name" value="ODORANT RECEPTOR"/>
    <property type="match status" value="1"/>
</dbReference>
<comment type="caution">
    <text evidence="11">The sequence shown here is derived from an EMBL/GenBank/DDBJ whole genome shotgun (WGS) entry which is preliminary data.</text>
</comment>
<reference evidence="11 12" key="1">
    <citation type="submission" date="2020-08" db="EMBL/GenBank/DDBJ databases">
        <title>Aphidius gifuensis genome sequencing and assembly.</title>
        <authorList>
            <person name="Du Z."/>
        </authorList>
    </citation>
    <scope>NUCLEOTIDE SEQUENCE [LARGE SCALE GENOMIC DNA]</scope>
    <source>
        <strain evidence="11">YNYX2018</strain>
        <tissue evidence="11">Adults</tissue>
    </source>
</reference>
<evidence type="ECO:0008006" key="13">
    <source>
        <dbReference type="Google" id="ProtNLM"/>
    </source>
</evidence>
<keyword evidence="6 10" id="KW-1133">Transmembrane helix</keyword>
<comment type="subcellular location">
    <subcellularLocation>
        <location evidence="1">Cell membrane</location>
        <topology evidence="1">Multi-pass membrane protein</topology>
    </subcellularLocation>
</comment>
<evidence type="ECO:0000256" key="5">
    <source>
        <dbReference type="ARBA" id="ARBA00022725"/>
    </source>
</evidence>
<keyword evidence="9" id="KW-0807">Transducer</keyword>
<feature type="transmembrane region" description="Helical" evidence="10">
    <location>
        <begin position="200"/>
        <end position="220"/>
    </location>
</feature>